<dbReference type="EMBL" id="PGTM01000126">
    <property type="protein sequence ID" value="PJF35657.1"/>
    <property type="molecule type" value="Genomic_DNA"/>
</dbReference>
<dbReference type="EMBL" id="PGTL01000037">
    <property type="protein sequence ID" value="PJF42048.1"/>
    <property type="molecule type" value="Genomic_DNA"/>
</dbReference>
<proteinExistence type="predicted"/>
<dbReference type="AlphaFoldDB" id="A0A2M8PWZ1"/>
<gene>
    <name evidence="1" type="ORF">CUN49_09470</name>
    <name evidence="2" type="ORF">CUN50_05575</name>
</gene>
<evidence type="ECO:0000313" key="2">
    <source>
        <dbReference type="EMBL" id="PJF42048.1"/>
    </source>
</evidence>
<accession>A0A2M8PWZ1</accession>
<accession>A0A2M8PDP0</accession>
<reference evidence="3 4" key="1">
    <citation type="submission" date="2017-11" db="EMBL/GenBank/DDBJ databases">
        <title>Evolution of Phototrophy in the Chloroflexi Phylum Driven by Horizontal Gene Transfer.</title>
        <authorList>
            <person name="Ward L.M."/>
            <person name="Hemp J."/>
            <person name="Shih P.M."/>
            <person name="Mcglynn S.E."/>
            <person name="Fischer W."/>
        </authorList>
    </citation>
    <scope>NUCLEOTIDE SEQUENCE [LARGE SCALE GENOMIC DNA]</scope>
    <source>
        <strain evidence="2">CP1_1M</strain>
        <strain evidence="1">JP3_13</strain>
    </source>
</reference>
<protein>
    <submittedName>
        <fullName evidence="2">DUF4926 domain-containing protein</fullName>
    </submittedName>
</protein>
<organism evidence="2 3">
    <name type="scientific">Candidatus Thermofonsia Clade 1 bacterium</name>
    <dbReference type="NCBI Taxonomy" id="2364210"/>
    <lineage>
        <taxon>Bacteria</taxon>
        <taxon>Bacillati</taxon>
        <taxon>Chloroflexota</taxon>
        <taxon>Candidatus Thermofontia</taxon>
        <taxon>Candidatus Thermofonsia Clade 1</taxon>
    </lineage>
</organism>
<sequence length="68" mass="7756">MNVYDRVALTEDVPEHHLKCGQVGTVLEILSSDLFEVAFEVQEQQTICALHASKLALLDDPRQQRRLH</sequence>
<dbReference type="InterPro" id="IPR032568">
    <property type="entry name" value="DUF4926"/>
</dbReference>
<evidence type="ECO:0000313" key="1">
    <source>
        <dbReference type="EMBL" id="PJF35657.1"/>
    </source>
</evidence>
<evidence type="ECO:0000313" key="3">
    <source>
        <dbReference type="Proteomes" id="UP000228947"/>
    </source>
</evidence>
<dbReference type="Proteomes" id="UP000229681">
    <property type="component" value="Unassembled WGS sequence"/>
</dbReference>
<dbReference type="Pfam" id="PF16277">
    <property type="entry name" value="DUF4926"/>
    <property type="match status" value="1"/>
</dbReference>
<comment type="caution">
    <text evidence="2">The sequence shown here is derived from an EMBL/GenBank/DDBJ whole genome shotgun (WGS) entry which is preliminary data.</text>
</comment>
<name>A0A2M8PWZ1_9CHLR</name>
<dbReference type="Proteomes" id="UP000228947">
    <property type="component" value="Unassembled WGS sequence"/>
</dbReference>
<evidence type="ECO:0000313" key="4">
    <source>
        <dbReference type="Proteomes" id="UP000229681"/>
    </source>
</evidence>